<dbReference type="Proteomes" id="UP000539372">
    <property type="component" value="Unassembled WGS sequence"/>
</dbReference>
<keyword evidence="6" id="KW-1185">Reference proteome</keyword>
<evidence type="ECO:0000256" key="1">
    <source>
        <dbReference type="ARBA" id="ARBA00023125"/>
    </source>
</evidence>
<keyword evidence="1 2" id="KW-0238">DNA-binding</keyword>
<dbReference type="EMBL" id="JABBNT010000004">
    <property type="protein sequence ID" value="NMM45821.1"/>
    <property type="molecule type" value="Genomic_DNA"/>
</dbReference>
<feature type="compositionally biased region" description="Basic and acidic residues" evidence="3">
    <location>
        <begin position="1"/>
        <end position="11"/>
    </location>
</feature>
<dbReference type="AlphaFoldDB" id="A0A7Y0E260"/>
<dbReference type="InterPro" id="IPR050109">
    <property type="entry name" value="HTH-type_TetR-like_transc_reg"/>
</dbReference>
<dbReference type="InterPro" id="IPR001647">
    <property type="entry name" value="HTH_TetR"/>
</dbReference>
<organism evidence="5 6">
    <name type="scientific">Pacificispira spongiicola</name>
    <dbReference type="NCBI Taxonomy" id="2729598"/>
    <lineage>
        <taxon>Bacteria</taxon>
        <taxon>Pseudomonadati</taxon>
        <taxon>Pseudomonadota</taxon>
        <taxon>Alphaproteobacteria</taxon>
        <taxon>Rhodospirillales</taxon>
        <taxon>Rhodospirillaceae</taxon>
        <taxon>Pacificispira</taxon>
    </lineage>
</organism>
<dbReference type="PANTHER" id="PTHR30055">
    <property type="entry name" value="HTH-TYPE TRANSCRIPTIONAL REGULATOR RUTR"/>
    <property type="match status" value="1"/>
</dbReference>
<accession>A0A7Y0E260</accession>
<dbReference type="Gene3D" id="1.10.357.10">
    <property type="entry name" value="Tetracycline Repressor, domain 2"/>
    <property type="match status" value="1"/>
</dbReference>
<dbReference type="SUPFAM" id="SSF46689">
    <property type="entry name" value="Homeodomain-like"/>
    <property type="match status" value="1"/>
</dbReference>
<evidence type="ECO:0000313" key="5">
    <source>
        <dbReference type="EMBL" id="NMM45821.1"/>
    </source>
</evidence>
<dbReference type="PROSITE" id="PS50977">
    <property type="entry name" value="HTH_TETR_2"/>
    <property type="match status" value="1"/>
</dbReference>
<protein>
    <submittedName>
        <fullName evidence="5">TetR/AcrR family transcriptional regulator</fullName>
    </submittedName>
</protein>
<evidence type="ECO:0000256" key="2">
    <source>
        <dbReference type="PROSITE-ProRule" id="PRU00335"/>
    </source>
</evidence>
<evidence type="ECO:0000256" key="3">
    <source>
        <dbReference type="SAM" id="MobiDB-lite"/>
    </source>
</evidence>
<dbReference type="PANTHER" id="PTHR30055:SF239">
    <property type="entry name" value="TRANSCRIPTIONAL REGULATORY PROTEIN"/>
    <property type="match status" value="1"/>
</dbReference>
<dbReference type="RefSeq" id="WP_169626198.1">
    <property type="nucleotide sequence ID" value="NZ_JABBNT010000004.1"/>
</dbReference>
<gene>
    <name evidence="5" type="ORF">HH303_15095</name>
</gene>
<comment type="caution">
    <text evidence="5">The sequence shown here is derived from an EMBL/GenBank/DDBJ whole genome shotgun (WGS) entry which is preliminary data.</text>
</comment>
<dbReference type="PRINTS" id="PR00455">
    <property type="entry name" value="HTHTETR"/>
</dbReference>
<feature type="region of interest" description="Disordered" evidence="3">
    <location>
        <begin position="1"/>
        <end position="21"/>
    </location>
</feature>
<evidence type="ECO:0000259" key="4">
    <source>
        <dbReference type="PROSITE" id="PS50977"/>
    </source>
</evidence>
<evidence type="ECO:0000313" key="6">
    <source>
        <dbReference type="Proteomes" id="UP000539372"/>
    </source>
</evidence>
<feature type="DNA-binding region" description="H-T-H motif" evidence="2">
    <location>
        <begin position="47"/>
        <end position="66"/>
    </location>
</feature>
<dbReference type="GO" id="GO:0003700">
    <property type="term" value="F:DNA-binding transcription factor activity"/>
    <property type="evidence" value="ECO:0007669"/>
    <property type="project" value="TreeGrafter"/>
</dbReference>
<dbReference type="GO" id="GO:0000976">
    <property type="term" value="F:transcription cis-regulatory region binding"/>
    <property type="evidence" value="ECO:0007669"/>
    <property type="project" value="TreeGrafter"/>
</dbReference>
<name>A0A7Y0E260_9PROT</name>
<sequence>MERKKAAENAGKKNVGGRRGASARLTREDWVRMAYKMLSENGARSLNVEALAKRLGVTKGSFYWHFKDRADLLEGVLGRWHVQLVIERTEASGGSPTDRLRYMLNIVMNARRPGRGGSLELAMRSWARRDPRVAEVVESVDIRRLEYTAGLFRECGYSEAEAEARAMLLFSYIFSQGILSFGNDRVLDESLHSQCCRLIEGELERMAAE</sequence>
<proteinExistence type="predicted"/>
<feature type="domain" description="HTH tetR-type" evidence="4">
    <location>
        <begin position="24"/>
        <end position="84"/>
    </location>
</feature>
<dbReference type="Pfam" id="PF00440">
    <property type="entry name" value="TetR_N"/>
    <property type="match status" value="1"/>
</dbReference>
<reference evidence="5 6" key="1">
    <citation type="submission" date="2020-04" db="EMBL/GenBank/DDBJ databases">
        <title>Rhodospirillaceae bacterium KN72 isolated from deep sea.</title>
        <authorList>
            <person name="Zhang D.-C."/>
        </authorList>
    </citation>
    <scope>NUCLEOTIDE SEQUENCE [LARGE SCALE GENOMIC DNA]</scope>
    <source>
        <strain evidence="5 6">KN72</strain>
    </source>
</reference>
<dbReference type="InterPro" id="IPR009057">
    <property type="entry name" value="Homeodomain-like_sf"/>
</dbReference>